<protein>
    <submittedName>
        <fullName evidence="1">Patatin protein</fullName>
    </submittedName>
</protein>
<gene>
    <name evidence="1" type="ORF">APX70_05821</name>
</gene>
<evidence type="ECO:0000313" key="2">
    <source>
        <dbReference type="Proteomes" id="UP000282378"/>
    </source>
</evidence>
<comment type="caution">
    <text evidence="1">The sequence shown here is derived from an EMBL/GenBank/DDBJ whole genome shotgun (WGS) entry which is preliminary data.</text>
</comment>
<dbReference type="Proteomes" id="UP000282378">
    <property type="component" value="Unassembled WGS sequence"/>
</dbReference>
<name>A0A3M2Y6R5_PSEYM</name>
<feature type="non-terminal residue" evidence="1">
    <location>
        <position position="1"/>
    </location>
</feature>
<accession>A0A3M2Y6R5</accession>
<sequence length="76" mass="8429">SRLPVGVQPTLAQISGHMLNSTFIDNLESDIELLERLNMASSLLPDDQIRQPGMEPVEVLVISPSRPLDEIAARHR</sequence>
<feature type="non-terminal residue" evidence="1">
    <location>
        <position position="76"/>
    </location>
</feature>
<dbReference type="AlphaFoldDB" id="A0A3M2Y6R5"/>
<reference evidence="1 2" key="1">
    <citation type="submission" date="2018-08" db="EMBL/GenBank/DDBJ databases">
        <title>Recombination of ecologically and evolutionarily significant loci maintains genetic cohesion in the Pseudomonas syringae species complex.</title>
        <authorList>
            <person name="Dillon M."/>
            <person name="Thakur S."/>
            <person name="Almeida R.N.D."/>
            <person name="Weir B.S."/>
            <person name="Guttman D.S."/>
        </authorList>
    </citation>
    <scope>NUCLEOTIDE SEQUENCE [LARGE SCALE GENOMIC DNA]</scope>
    <source>
        <strain evidence="1 2">88_10</strain>
    </source>
</reference>
<evidence type="ECO:0000313" key="1">
    <source>
        <dbReference type="EMBL" id="RML71724.1"/>
    </source>
</evidence>
<dbReference type="EMBL" id="RBNL01002470">
    <property type="protein sequence ID" value="RML71724.1"/>
    <property type="molecule type" value="Genomic_DNA"/>
</dbReference>
<proteinExistence type="predicted"/>
<organism evidence="1 2">
    <name type="scientific">Pseudomonas syringae pv. maculicola</name>
    <dbReference type="NCBI Taxonomy" id="59511"/>
    <lineage>
        <taxon>Bacteria</taxon>
        <taxon>Pseudomonadati</taxon>
        <taxon>Pseudomonadota</taxon>
        <taxon>Gammaproteobacteria</taxon>
        <taxon>Pseudomonadales</taxon>
        <taxon>Pseudomonadaceae</taxon>
        <taxon>Pseudomonas</taxon>
    </lineage>
</organism>